<keyword evidence="3" id="KW-0804">Transcription</keyword>
<proteinExistence type="predicted"/>
<dbReference type="AlphaFoldDB" id="A0A2T7BE10"/>
<dbReference type="InterPro" id="IPR036390">
    <property type="entry name" value="WH_DNA-bd_sf"/>
</dbReference>
<dbReference type="GO" id="GO:0003700">
    <property type="term" value="F:DNA-binding transcription factor activity"/>
    <property type="evidence" value="ECO:0007669"/>
    <property type="project" value="InterPro"/>
</dbReference>
<dbReference type="Gene3D" id="1.10.10.10">
    <property type="entry name" value="Winged helix-like DNA-binding domain superfamily/Winged helix DNA-binding domain"/>
    <property type="match status" value="1"/>
</dbReference>
<dbReference type="InterPro" id="IPR000182">
    <property type="entry name" value="GNAT_dom"/>
</dbReference>
<dbReference type="SMART" id="SM00347">
    <property type="entry name" value="HTH_MARR"/>
    <property type="match status" value="1"/>
</dbReference>
<dbReference type="GO" id="GO:0016747">
    <property type="term" value="F:acyltransferase activity, transferring groups other than amino-acyl groups"/>
    <property type="evidence" value="ECO:0007669"/>
    <property type="project" value="InterPro"/>
</dbReference>
<dbReference type="Gene3D" id="3.40.630.30">
    <property type="match status" value="1"/>
</dbReference>
<evidence type="ECO:0000256" key="1">
    <source>
        <dbReference type="ARBA" id="ARBA00023015"/>
    </source>
</evidence>
<evidence type="ECO:0000313" key="7">
    <source>
        <dbReference type="Proteomes" id="UP000244450"/>
    </source>
</evidence>
<dbReference type="InterPro" id="IPR000835">
    <property type="entry name" value="HTH_MarR-typ"/>
</dbReference>
<dbReference type="SUPFAM" id="SSF46785">
    <property type="entry name" value="Winged helix' DNA-binding domain"/>
    <property type="match status" value="1"/>
</dbReference>
<dbReference type="PANTHER" id="PTHR42756:SF1">
    <property type="entry name" value="TRANSCRIPTIONAL REPRESSOR OF EMRAB OPERON"/>
    <property type="match status" value="1"/>
</dbReference>
<protein>
    <recommendedName>
        <fullName evidence="8">GNAT family N-acetyltransferase</fullName>
    </recommendedName>
</protein>
<evidence type="ECO:0008006" key="8">
    <source>
        <dbReference type="Google" id="ProtNLM"/>
    </source>
</evidence>
<dbReference type="SUPFAM" id="SSF55729">
    <property type="entry name" value="Acyl-CoA N-acyltransferases (Nat)"/>
    <property type="match status" value="1"/>
</dbReference>
<feature type="domain" description="HTH marR-type" evidence="4">
    <location>
        <begin position="52"/>
        <end position="191"/>
    </location>
</feature>
<dbReference type="PROSITE" id="PS51186">
    <property type="entry name" value="GNAT"/>
    <property type="match status" value="1"/>
</dbReference>
<comment type="caution">
    <text evidence="6">The sequence shown here is derived from an EMBL/GenBank/DDBJ whole genome shotgun (WGS) entry which is preliminary data.</text>
</comment>
<dbReference type="PANTHER" id="PTHR42756">
    <property type="entry name" value="TRANSCRIPTIONAL REGULATOR, MARR"/>
    <property type="match status" value="1"/>
</dbReference>
<dbReference type="InterPro" id="IPR036388">
    <property type="entry name" value="WH-like_DNA-bd_sf"/>
</dbReference>
<keyword evidence="7" id="KW-1185">Reference proteome</keyword>
<dbReference type="OrthoDB" id="5419426at2"/>
<dbReference type="Pfam" id="PF01047">
    <property type="entry name" value="MarR"/>
    <property type="match status" value="1"/>
</dbReference>
<feature type="domain" description="N-acetyltransferase" evidence="5">
    <location>
        <begin position="208"/>
        <end position="362"/>
    </location>
</feature>
<evidence type="ECO:0000313" key="6">
    <source>
        <dbReference type="EMBL" id="PUZ23321.1"/>
    </source>
</evidence>
<evidence type="ECO:0000259" key="4">
    <source>
        <dbReference type="PROSITE" id="PS50995"/>
    </source>
</evidence>
<dbReference type="EMBL" id="QCYK01000003">
    <property type="protein sequence ID" value="PUZ23321.1"/>
    <property type="molecule type" value="Genomic_DNA"/>
</dbReference>
<dbReference type="InterPro" id="IPR016181">
    <property type="entry name" value="Acyl_CoA_acyltransferase"/>
</dbReference>
<accession>A0A2T7BE10</accession>
<dbReference type="GO" id="GO:0003677">
    <property type="term" value="F:DNA binding"/>
    <property type="evidence" value="ECO:0007669"/>
    <property type="project" value="UniProtKB-KW"/>
</dbReference>
<reference evidence="6 7" key="1">
    <citation type="submission" date="2018-04" db="EMBL/GenBank/DDBJ databases">
        <title>Chitinophaga fuyangensis sp. nov., isolated from soil in a chemical factory.</title>
        <authorList>
            <person name="Chen K."/>
        </authorList>
    </citation>
    <scope>NUCLEOTIDE SEQUENCE [LARGE SCALE GENOMIC DNA]</scope>
    <source>
        <strain evidence="6 7">LY-1</strain>
    </source>
</reference>
<organism evidence="6 7">
    <name type="scientific">Chitinophaga parva</name>
    <dbReference type="NCBI Taxonomy" id="2169414"/>
    <lineage>
        <taxon>Bacteria</taxon>
        <taxon>Pseudomonadati</taxon>
        <taxon>Bacteroidota</taxon>
        <taxon>Chitinophagia</taxon>
        <taxon>Chitinophagales</taxon>
        <taxon>Chitinophagaceae</taxon>
        <taxon>Chitinophaga</taxon>
    </lineage>
</organism>
<keyword evidence="1" id="KW-0805">Transcription regulation</keyword>
<sequence length="368" mass="42212">MSGLPSYPFRLNAGSAFSSHKSCIFTVKLSASTKTVCPCQFVLYFSLTINKMNPLTPDLIETVKDFTGFFTELSNALQQPIPDHHLSSTELTVLQAISQQDNCRSSTLIQQLRIDPGYLSRMLKSFEAEQLVSRRKVPNDARTQYIQLTGKGKKLLAVAAEHQDTQVINLLKPVPEARHEHLVHAMHTIQDVFRQKDGNMEPDVQHDIVFRHSLEPGDLGYLIYLHGSVLGPELGYNQTYEPHVIKEFNDFMQTYNPVKDRIWLATYKGQIVGAAAILAQSRHLAQLRWFFVHPEHRGKGVDMHIMQDVLAFCKDKLYQKINMFTTNEQPAMTELLENVGFKKSGEKYTQLFGKYVYEQRFDKDHYWS</sequence>
<name>A0A2T7BE10_9BACT</name>
<dbReference type="PROSITE" id="PS50995">
    <property type="entry name" value="HTH_MARR_2"/>
    <property type="match status" value="1"/>
</dbReference>
<evidence type="ECO:0000256" key="3">
    <source>
        <dbReference type="ARBA" id="ARBA00023163"/>
    </source>
</evidence>
<dbReference type="Pfam" id="PF13673">
    <property type="entry name" value="Acetyltransf_10"/>
    <property type="match status" value="1"/>
</dbReference>
<dbReference type="Proteomes" id="UP000244450">
    <property type="component" value="Unassembled WGS sequence"/>
</dbReference>
<evidence type="ECO:0000259" key="5">
    <source>
        <dbReference type="PROSITE" id="PS51186"/>
    </source>
</evidence>
<evidence type="ECO:0000256" key="2">
    <source>
        <dbReference type="ARBA" id="ARBA00023125"/>
    </source>
</evidence>
<gene>
    <name evidence="6" type="ORF">DCC81_23330</name>
</gene>
<keyword evidence="2" id="KW-0238">DNA-binding</keyword>
<dbReference type="CDD" id="cd04301">
    <property type="entry name" value="NAT_SF"/>
    <property type="match status" value="1"/>
</dbReference>